<dbReference type="EMBL" id="BGPR01052370">
    <property type="protein sequence ID" value="GBO29210.1"/>
    <property type="molecule type" value="Genomic_DNA"/>
</dbReference>
<dbReference type="Proteomes" id="UP000499080">
    <property type="component" value="Unassembled WGS sequence"/>
</dbReference>
<gene>
    <name evidence="1" type="ORF">AVEN_205254_1</name>
</gene>
<comment type="caution">
    <text evidence="1">The sequence shown here is derived from an EMBL/GenBank/DDBJ whole genome shotgun (WGS) entry which is preliminary data.</text>
</comment>
<keyword evidence="2" id="KW-1185">Reference proteome</keyword>
<proteinExistence type="predicted"/>
<evidence type="ECO:0000313" key="2">
    <source>
        <dbReference type="Proteomes" id="UP000499080"/>
    </source>
</evidence>
<evidence type="ECO:0000313" key="1">
    <source>
        <dbReference type="EMBL" id="GBO29210.1"/>
    </source>
</evidence>
<accession>A0A4Y2VZ96</accession>
<reference evidence="1 2" key="1">
    <citation type="journal article" date="2019" name="Sci. Rep.">
        <title>Orb-weaving spider Araneus ventricosus genome elucidates the spidroin gene catalogue.</title>
        <authorList>
            <person name="Kono N."/>
            <person name="Nakamura H."/>
            <person name="Ohtoshi R."/>
            <person name="Moran D.A.P."/>
            <person name="Shinohara A."/>
            <person name="Yoshida Y."/>
            <person name="Fujiwara M."/>
            <person name="Mori M."/>
            <person name="Tomita M."/>
            <person name="Arakawa K."/>
        </authorList>
    </citation>
    <scope>NUCLEOTIDE SEQUENCE [LARGE SCALE GENOMIC DNA]</scope>
</reference>
<name>A0A4Y2VZ96_ARAVE</name>
<sequence>MYALRVSSQSHSTKGSGAEKLQEFGRSPYFGCTDVLGASVLKELTLSYERGSTERSKNFLLTATKAGLRRLPSFEGKGGSELA</sequence>
<organism evidence="1 2">
    <name type="scientific">Araneus ventricosus</name>
    <name type="common">Orbweaver spider</name>
    <name type="synonym">Epeira ventricosa</name>
    <dbReference type="NCBI Taxonomy" id="182803"/>
    <lineage>
        <taxon>Eukaryota</taxon>
        <taxon>Metazoa</taxon>
        <taxon>Ecdysozoa</taxon>
        <taxon>Arthropoda</taxon>
        <taxon>Chelicerata</taxon>
        <taxon>Arachnida</taxon>
        <taxon>Araneae</taxon>
        <taxon>Araneomorphae</taxon>
        <taxon>Entelegynae</taxon>
        <taxon>Araneoidea</taxon>
        <taxon>Araneidae</taxon>
        <taxon>Araneus</taxon>
    </lineage>
</organism>
<protein>
    <submittedName>
        <fullName evidence="1">Uncharacterized protein</fullName>
    </submittedName>
</protein>
<dbReference type="AlphaFoldDB" id="A0A4Y2VZ96"/>